<evidence type="ECO:0000256" key="2">
    <source>
        <dbReference type="ARBA" id="ARBA00022741"/>
    </source>
</evidence>
<keyword evidence="3 4" id="KW-0067">ATP-binding</keyword>
<dbReference type="GO" id="GO:0046872">
    <property type="term" value="F:metal ion binding"/>
    <property type="evidence" value="ECO:0007669"/>
    <property type="project" value="InterPro"/>
</dbReference>
<sequence>MSARRRVAIVDAYSSGRRLAPLFRERGFSCVHIRSTPVVPAVYAPSFVPGDFEAEVVHGGDPGETAARVAEHEPVALIAGIESGVELADTLSEALGLLTNGTQLSSARRDKHRMGETVRAAGLRAARQLLTADEDELLAWYEGEIRARAGDGRPARVVLKPVKSAGNDGVFFCDGPDEIRAAFRSVLGTDSALAIRNDEVLAQEYLFGGEYYVNTVSLDGVHQVCDIWRTSHINANGVRDLLDGAWLLDRHGPLQEKLTRYAFSVLDALGIRHGPAHTELKLTPDGPCLIETGARLCGGDLPRLVRKAVGESQLDWTADAYTEPERFRARAGEPYAIREYVSSMSLIAPRSGTLLSYPRLEQVKALESFHEAKISVNAGEAIRRSVDDFSVPMLVDLAHPVQDVVLRDYATVRYLDGEGFYDIA</sequence>
<dbReference type="InterPro" id="IPR011761">
    <property type="entry name" value="ATP-grasp"/>
</dbReference>
<dbReference type="PANTHER" id="PTHR43585">
    <property type="entry name" value="FUMIPYRROLE BIOSYNTHESIS PROTEIN C"/>
    <property type="match status" value="1"/>
</dbReference>
<evidence type="ECO:0000313" key="7">
    <source>
        <dbReference type="Proteomes" id="UP000436138"/>
    </source>
</evidence>
<accession>A0A6I6NG76</accession>
<evidence type="ECO:0000259" key="5">
    <source>
        <dbReference type="PROSITE" id="PS50975"/>
    </source>
</evidence>
<dbReference type="EMBL" id="CP047020">
    <property type="protein sequence ID" value="QHA06977.1"/>
    <property type="molecule type" value="Genomic_DNA"/>
</dbReference>
<evidence type="ECO:0000256" key="3">
    <source>
        <dbReference type="ARBA" id="ARBA00022840"/>
    </source>
</evidence>
<dbReference type="RefSeq" id="WP_158925036.1">
    <property type="nucleotide sequence ID" value="NZ_CP047020.1"/>
</dbReference>
<evidence type="ECO:0000256" key="4">
    <source>
        <dbReference type="PROSITE-ProRule" id="PRU00409"/>
    </source>
</evidence>
<dbReference type="PROSITE" id="PS50975">
    <property type="entry name" value="ATP_GRASP"/>
    <property type="match status" value="1"/>
</dbReference>
<proteinExistence type="predicted"/>
<organism evidence="6 7">
    <name type="scientific">Streptomyces broussonetiae</name>
    <dbReference type="NCBI Taxonomy" id="2686304"/>
    <lineage>
        <taxon>Bacteria</taxon>
        <taxon>Bacillati</taxon>
        <taxon>Actinomycetota</taxon>
        <taxon>Actinomycetes</taxon>
        <taxon>Kitasatosporales</taxon>
        <taxon>Streptomycetaceae</taxon>
        <taxon>Streptomyces</taxon>
    </lineage>
</organism>
<dbReference type="Gene3D" id="3.30.470.20">
    <property type="entry name" value="ATP-grasp fold, B domain"/>
    <property type="match status" value="1"/>
</dbReference>
<dbReference type="KEGG" id="sbro:GQF42_30065"/>
<evidence type="ECO:0000256" key="1">
    <source>
        <dbReference type="ARBA" id="ARBA00022598"/>
    </source>
</evidence>
<dbReference type="NCBIfam" id="NF005543">
    <property type="entry name" value="PRK07206.1"/>
    <property type="match status" value="1"/>
</dbReference>
<dbReference type="AlphaFoldDB" id="A0A6I6NG76"/>
<dbReference type="PANTHER" id="PTHR43585:SF2">
    <property type="entry name" value="ATP-GRASP ENZYME FSQD"/>
    <property type="match status" value="1"/>
</dbReference>
<keyword evidence="7" id="KW-1185">Reference proteome</keyword>
<dbReference type="SUPFAM" id="SSF56059">
    <property type="entry name" value="Glutathione synthetase ATP-binding domain-like"/>
    <property type="match status" value="1"/>
</dbReference>
<keyword evidence="2 4" id="KW-0547">Nucleotide-binding</keyword>
<reference evidence="6 7" key="1">
    <citation type="submission" date="2019-12" db="EMBL/GenBank/DDBJ databases">
        <title>Streptomyces sp. strain T44 isolated from rhizosphere soil of Broussonetia papyrifera.</title>
        <authorList>
            <person name="Mo P."/>
        </authorList>
    </citation>
    <scope>NUCLEOTIDE SEQUENCE [LARGE SCALE GENOMIC DNA]</scope>
    <source>
        <strain evidence="6 7">T44</strain>
    </source>
</reference>
<feature type="domain" description="ATP-grasp" evidence="5">
    <location>
        <begin position="115"/>
        <end position="322"/>
    </location>
</feature>
<name>A0A6I6NG76_9ACTN</name>
<dbReference type="Pfam" id="PF13535">
    <property type="entry name" value="ATP-grasp_4"/>
    <property type="match status" value="1"/>
</dbReference>
<gene>
    <name evidence="6" type="ORF">GQF42_30065</name>
</gene>
<evidence type="ECO:0000313" key="6">
    <source>
        <dbReference type="EMBL" id="QHA06977.1"/>
    </source>
</evidence>
<dbReference type="Proteomes" id="UP000436138">
    <property type="component" value="Chromosome"/>
</dbReference>
<dbReference type="GO" id="GO:0016874">
    <property type="term" value="F:ligase activity"/>
    <property type="evidence" value="ECO:0007669"/>
    <property type="project" value="UniProtKB-KW"/>
</dbReference>
<protein>
    <submittedName>
        <fullName evidence="6">ATP-grasp domain-containing protein</fullName>
    </submittedName>
</protein>
<dbReference type="InterPro" id="IPR052032">
    <property type="entry name" value="ATP-dep_AA_Ligase"/>
</dbReference>
<dbReference type="GO" id="GO:0005524">
    <property type="term" value="F:ATP binding"/>
    <property type="evidence" value="ECO:0007669"/>
    <property type="project" value="UniProtKB-UniRule"/>
</dbReference>
<keyword evidence="1" id="KW-0436">Ligase</keyword>